<proteinExistence type="predicted"/>
<dbReference type="SUPFAM" id="SSF49785">
    <property type="entry name" value="Galactose-binding domain-like"/>
    <property type="match status" value="1"/>
</dbReference>
<dbReference type="GeneID" id="111113721"/>
<keyword evidence="2" id="KW-1185">Reference proteome</keyword>
<evidence type="ECO:0000313" key="3">
    <source>
        <dbReference type="RefSeq" id="XP_022307718.1"/>
    </source>
</evidence>
<dbReference type="Gene3D" id="2.60.120.260">
    <property type="entry name" value="Galactose-binding domain-like"/>
    <property type="match status" value="1"/>
</dbReference>
<accession>A0A8B8BWG9</accession>
<sequence length="238" mass="26303">MGSFICLFIVSSLVTQSMQYENLALDKPVIVGKRYNNKHFDPGLAVDGDVSTDLLKCSLTASGEKEAWLTVDLGEVKNIASISFLHGGLGLNSKPMDPVQSGIYPVLSGNGTLQFWRNDNVNRTFCPSYFKEEHAEIVCLNWGYLPDNPVWYKVELGSDLSYENFIYTCRGAVTLQSCNTRFERCLNHQGKQIAISCKGGNTLAGFAVYVSDTPDWMSGTLCYQHGINEPVGNSLLTF</sequence>
<dbReference type="Proteomes" id="UP000694844">
    <property type="component" value="Chromosome 9"/>
</dbReference>
<name>A0A8B8BWG9_CRAVI</name>
<dbReference type="AlphaFoldDB" id="A0A8B8BWG9"/>
<feature type="chain" id="PRO_5034998814" evidence="1">
    <location>
        <begin position="20"/>
        <end position="238"/>
    </location>
</feature>
<feature type="signal peptide" evidence="1">
    <location>
        <begin position="1"/>
        <end position="19"/>
    </location>
</feature>
<dbReference type="KEGG" id="cvn:111113721"/>
<dbReference type="InterPro" id="IPR008979">
    <property type="entry name" value="Galactose-bd-like_sf"/>
</dbReference>
<keyword evidence="1" id="KW-0732">Signal</keyword>
<reference evidence="3" key="1">
    <citation type="submission" date="2025-08" db="UniProtKB">
        <authorList>
            <consortium name="RefSeq"/>
        </authorList>
    </citation>
    <scope>IDENTIFICATION</scope>
    <source>
        <tissue evidence="3">Whole sample</tissue>
    </source>
</reference>
<dbReference type="OrthoDB" id="10456413at2759"/>
<gene>
    <name evidence="3" type="primary">LOC111113721</name>
</gene>
<evidence type="ECO:0000313" key="2">
    <source>
        <dbReference type="Proteomes" id="UP000694844"/>
    </source>
</evidence>
<protein>
    <submittedName>
        <fullName evidence="3">Uncharacterized protein LOC111113721</fullName>
    </submittedName>
</protein>
<dbReference type="RefSeq" id="XP_022307718.1">
    <property type="nucleotide sequence ID" value="XM_022452010.1"/>
</dbReference>
<evidence type="ECO:0000256" key="1">
    <source>
        <dbReference type="SAM" id="SignalP"/>
    </source>
</evidence>
<organism evidence="2 3">
    <name type="scientific">Crassostrea virginica</name>
    <name type="common">Eastern oyster</name>
    <dbReference type="NCBI Taxonomy" id="6565"/>
    <lineage>
        <taxon>Eukaryota</taxon>
        <taxon>Metazoa</taxon>
        <taxon>Spiralia</taxon>
        <taxon>Lophotrochozoa</taxon>
        <taxon>Mollusca</taxon>
        <taxon>Bivalvia</taxon>
        <taxon>Autobranchia</taxon>
        <taxon>Pteriomorphia</taxon>
        <taxon>Ostreida</taxon>
        <taxon>Ostreoidea</taxon>
        <taxon>Ostreidae</taxon>
        <taxon>Crassostrea</taxon>
    </lineage>
</organism>